<dbReference type="Gene3D" id="3.10.105.10">
    <property type="entry name" value="Dipeptide-binding Protein, Domain 3"/>
    <property type="match status" value="1"/>
</dbReference>
<dbReference type="Pfam" id="PF00496">
    <property type="entry name" value="SBP_bac_5"/>
    <property type="match status" value="1"/>
</dbReference>
<dbReference type="PIRSF" id="PIRSF002741">
    <property type="entry name" value="MppA"/>
    <property type="match status" value="1"/>
</dbReference>
<keyword evidence="8" id="KW-1185">Reference proteome</keyword>
<dbReference type="InterPro" id="IPR039424">
    <property type="entry name" value="SBP_5"/>
</dbReference>
<dbReference type="RefSeq" id="WP_204464323.1">
    <property type="nucleotide sequence ID" value="NZ_JAFBCV010000001.1"/>
</dbReference>
<dbReference type="InterPro" id="IPR000914">
    <property type="entry name" value="SBP_5_dom"/>
</dbReference>
<dbReference type="Gene3D" id="3.90.76.10">
    <property type="entry name" value="Dipeptide-binding Protein, Domain 1"/>
    <property type="match status" value="1"/>
</dbReference>
<dbReference type="Gene3D" id="3.40.190.10">
    <property type="entry name" value="Periplasmic binding protein-like II"/>
    <property type="match status" value="1"/>
</dbReference>
<evidence type="ECO:0000256" key="3">
    <source>
        <dbReference type="ARBA" id="ARBA00022729"/>
    </source>
</evidence>
<feature type="compositionally biased region" description="Gly residues" evidence="4">
    <location>
        <begin position="30"/>
        <end position="43"/>
    </location>
</feature>
<evidence type="ECO:0000256" key="4">
    <source>
        <dbReference type="SAM" id="MobiDB-lite"/>
    </source>
</evidence>
<feature type="domain" description="Solute-binding protein family 5" evidence="6">
    <location>
        <begin position="96"/>
        <end position="469"/>
    </location>
</feature>
<keyword evidence="3 5" id="KW-0732">Signal</keyword>
<feature type="compositionally biased region" description="Low complexity" evidence="4">
    <location>
        <begin position="44"/>
        <end position="54"/>
    </location>
</feature>
<feature type="region of interest" description="Disordered" evidence="4">
    <location>
        <begin position="26"/>
        <end position="76"/>
    </location>
</feature>
<comment type="caution">
    <text evidence="7">The sequence shown here is derived from an EMBL/GenBank/DDBJ whole genome shotgun (WGS) entry which is preliminary data.</text>
</comment>
<protein>
    <submittedName>
        <fullName evidence="7">Peptide/nickel transport system substrate-binding protein</fullName>
    </submittedName>
</protein>
<dbReference type="InterPro" id="IPR030678">
    <property type="entry name" value="Peptide/Ni-bd"/>
</dbReference>
<evidence type="ECO:0000256" key="1">
    <source>
        <dbReference type="ARBA" id="ARBA00005695"/>
    </source>
</evidence>
<dbReference type="EMBL" id="JAFBCV010000001">
    <property type="protein sequence ID" value="MBM7837411.1"/>
    <property type="molecule type" value="Genomic_DNA"/>
</dbReference>
<dbReference type="CDD" id="cd08493">
    <property type="entry name" value="PBP2_DppA_like"/>
    <property type="match status" value="1"/>
</dbReference>
<dbReference type="PANTHER" id="PTHR30290">
    <property type="entry name" value="PERIPLASMIC BINDING COMPONENT OF ABC TRANSPORTER"/>
    <property type="match status" value="1"/>
</dbReference>
<accession>A0ABS2SPF5</accession>
<evidence type="ECO:0000259" key="6">
    <source>
        <dbReference type="Pfam" id="PF00496"/>
    </source>
</evidence>
<evidence type="ECO:0000256" key="2">
    <source>
        <dbReference type="ARBA" id="ARBA00022448"/>
    </source>
</evidence>
<reference evidence="7" key="1">
    <citation type="submission" date="2021-01" db="EMBL/GenBank/DDBJ databases">
        <title>Genomic Encyclopedia of Type Strains, Phase IV (KMG-IV): sequencing the most valuable type-strain genomes for metagenomic binning, comparative biology and taxonomic classification.</title>
        <authorList>
            <person name="Goeker M."/>
        </authorList>
    </citation>
    <scope>NUCLEOTIDE SEQUENCE</scope>
    <source>
        <strain evidence="7">DSM 21943</strain>
    </source>
</reference>
<sequence length="552" mass="60723">MKKARLRLISTAFLSVFVLAACGGEDTGGDDNGNGNNGTGDNGNGTEEATEGGTLIFSRGGDSQGLDPGAVTDGESSRVTKQVYETLIEFDEDSFELKPGLALDWTPSEDGLSYVFNLREGVTFHDGTPFNAEAVKTNFERWGDPDHEFGFRDEGYSYSVYGSLFGVGEDHVIDEVNVISDYEVEFILNQPLGAFLQNLGASYFAMISPAALEEYGADIDENPVGTGPFKFESWQRDSQIQLVKNEDYWDEGLPYLDGVTFTIIPDNTARMSALLSGDIDLMDGLSPDDMSQVEGAEGYSVFERPPNNFGYLGFNTEVEPFDDPLVRQAFNHIIDKEALITAVYGGQATPAKNPVPEDYLGHNDAVEEYEYNPERAQELLDEAGLGDGFEFDLWTMPVARPYMPNPRRAAELIQAELSEFNIEANIVEKEWAVYLEEIELGYHDVFMLGWSGVNGDPDYFLGTLMHTDGIPGSNQTFYSNEEVDGILDEAKRTVDPDERAALYEQAQALIHDDAPMVPLVHSIPILAGSDAINGYVPHPSTSESLKHVSLEN</sequence>
<feature type="signal peptide" evidence="5">
    <location>
        <begin position="1"/>
        <end position="20"/>
    </location>
</feature>
<proteinExistence type="inferred from homology"/>
<gene>
    <name evidence="7" type="ORF">JOC54_000642</name>
</gene>
<name>A0ABS2SPF5_9BACI</name>
<dbReference type="PROSITE" id="PS51257">
    <property type="entry name" value="PROKAR_LIPOPROTEIN"/>
    <property type="match status" value="1"/>
</dbReference>
<feature type="chain" id="PRO_5045952660" evidence="5">
    <location>
        <begin position="21"/>
        <end position="552"/>
    </location>
</feature>
<organism evidence="7 8">
    <name type="scientific">Shouchella xiaoxiensis</name>
    <dbReference type="NCBI Taxonomy" id="766895"/>
    <lineage>
        <taxon>Bacteria</taxon>
        <taxon>Bacillati</taxon>
        <taxon>Bacillota</taxon>
        <taxon>Bacilli</taxon>
        <taxon>Bacillales</taxon>
        <taxon>Bacillaceae</taxon>
        <taxon>Shouchella</taxon>
    </lineage>
</organism>
<evidence type="ECO:0000313" key="8">
    <source>
        <dbReference type="Proteomes" id="UP001179280"/>
    </source>
</evidence>
<dbReference type="PANTHER" id="PTHR30290:SF9">
    <property type="entry name" value="OLIGOPEPTIDE-BINDING PROTEIN APPA"/>
    <property type="match status" value="1"/>
</dbReference>
<dbReference type="SUPFAM" id="SSF53850">
    <property type="entry name" value="Periplasmic binding protein-like II"/>
    <property type="match status" value="1"/>
</dbReference>
<evidence type="ECO:0000313" key="7">
    <source>
        <dbReference type="EMBL" id="MBM7837411.1"/>
    </source>
</evidence>
<evidence type="ECO:0000256" key="5">
    <source>
        <dbReference type="SAM" id="SignalP"/>
    </source>
</evidence>
<comment type="similarity">
    <text evidence="1">Belongs to the bacterial solute-binding protein 5 family.</text>
</comment>
<keyword evidence="2" id="KW-0813">Transport</keyword>
<dbReference type="Proteomes" id="UP001179280">
    <property type="component" value="Unassembled WGS sequence"/>
</dbReference>